<gene>
    <name evidence="3" type="ORF">A2161_05500</name>
</gene>
<feature type="domain" description="Glycosyl transferase family 1" evidence="2">
    <location>
        <begin position="82"/>
        <end position="240"/>
    </location>
</feature>
<comment type="caution">
    <text evidence="3">The sequence shown here is derived from an EMBL/GenBank/DDBJ whole genome shotgun (WGS) entry which is preliminary data.</text>
</comment>
<sequence>MFYHNITPHEFFINIHSHLVRQIVYGRKELQKYVSLFSSAIADSEYNKSELEKYGYTNVVYFPIKPVLENFNSENTSSLRKLLQDGKQNILFVGRVTPNKGHADLIKSFYFLNKSGFRNTRLIMVGEYAGFEKYYWWLQDLCSKLKLDNVLFPGLVDYDDLIDYYRAADLFVCLSQHEGFCVPLVEAMYFRIPVIALGKTAVPDTMKNAGLVITEIDYWKIAELMGIMLEDSELRDRVLKKQDEVYRYYQSFDLDSNLKIHLKPYLK</sequence>
<dbReference type="AlphaFoldDB" id="A0A1F7S4K7"/>
<evidence type="ECO:0000256" key="1">
    <source>
        <dbReference type="ARBA" id="ARBA00022679"/>
    </source>
</evidence>
<dbReference type="Pfam" id="PF00534">
    <property type="entry name" value="Glycos_transf_1"/>
    <property type="match status" value="1"/>
</dbReference>
<evidence type="ECO:0000313" key="4">
    <source>
        <dbReference type="Proteomes" id="UP000179266"/>
    </source>
</evidence>
<evidence type="ECO:0000259" key="2">
    <source>
        <dbReference type="Pfam" id="PF00534"/>
    </source>
</evidence>
<dbReference type="Proteomes" id="UP000179266">
    <property type="component" value="Unassembled WGS sequence"/>
</dbReference>
<dbReference type="GO" id="GO:0016757">
    <property type="term" value="F:glycosyltransferase activity"/>
    <property type="evidence" value="ECO:0007669"/>
    <property type="project" value="InterPro"/>
</dbReference>
<dbReference type="Gene3D" id="3.40.50.2000">
    <property type="entry name" value="Glycogen Phosphorylase B"/>
    <property type="match status" value="1"/>
</dbReference>
<protein>
    <recommendedName>
        <fullName evidence="2">Glycosyl transferase family 1 domain-containing protein</fullName>
    </recommendedName>
</protein>
<dbReference type="GO" id="GO:0009103">
    <property type="term" value="P:lipopolysaccharide biosynthetic process"/>
    <property type="evidence" value="ECO:0007669"/>
    <property type="project" value="TreeGrafter"/>
</dbReference>
<dbReference type="SUPFAM" id="SSF53756">
    <property type="entry name" value="UDP-Glycosyltransferase/glycogen phosphorylase"/>
    <property type="match status" value="1"/>
</dbReference>
<proteinExistence type="predicted"/>
<keyword evidence="1" id="KW-0808">Transferase</keyword>
<organism evidence="3 4">
    <name type="scientific">Candidatus Schekmanbacteria bacterium RBG_13_48_7</name>
    <dbReference type="NCBI Taxonomy" id="1817878"/>
    <lineage>
        <taxon>Bacteria</taxon>
        <taxon>Candidatus Schekmaniibacteriota</taxon>
    </lineage>
</organism>
<reference evidence="3 4" key="1">
    <citation type="journal article" date="2016" name="Nat. Commun.">
        <title>Thousands of microbial genomes shed light on interconnected biogeochemical processes in an aquifer system.</title>
        <authorList>
            <person name="Anantharaman K."/>
            <person name="Brown C.T."/>
            <person name="Hug L.A."/>
            <person name="Sharon I."/>
            <person name="Castelle C.J."/>
            <person name="Probst A.J."/>
            <person name="Thomas B.C."/>
            <person name="Singh A."/>
            <person name="Wilkins M.J."/>
            <person name="Karaoz U."/>
            <person name="Brodie E.L."/>
            <person name="Williams K.H."/>
            <person name="Hubbard S.S."/>
            <person name="Banfield J.F."/>
        </authorList>
    </citation>
    <scope>NUCLEOTIDE SEQUENCE [LARGE SCALE GENOMIC DNA]</scope>
</reference>
<dbReference type="EMBL" id="MGDD01000032">
    <property type="protein sequence ID" value="OGL48716.1"/>
    <property type="molecule type" value="Genomic_DNA"/>
</dbReference>
<dbReference type="PANTHER" id="PTHR46401">
    <property type="entry name" value="GLYCOSYLTRANSFERASE WBBK-RELATED"/>
    <property type="match status" value="1"/>
</dbReference>
<dbReference type="PANTHER" id="PTHR46401:SF2">
    <property type="entry name" value="GLYCOSYLTRANSFERASE WBBK-RELATED"/>
    <property type="match status" value="1"/>
</dbReference>
<dbReference type="InterPro" id="IPR001296">
    <property type="entry name" value="Glyco_trans_1"/>
</dbReference>
<dbReference type="CDD" id="cd03801">
    <property type="entry name" value="GT4_PimA-like"/>
    <property type="match status" value="1"/>
</dbReference>
<name>A0A1F7S4K7_9BACT</name>
<accession>A0A1F7S4K7</accession>
<evidence type="ECO:0000313" key="3">
    <source>
        <dbReference type="EMBL" id="OGL48716.1"/>
    </source>
</evidence>